<evidence type="ECO:0000313" key="7">
    <source>
        <dbReference type="Proteomes" id="UP000002586"/>
    </source>
</evidence>
<evidence type="ECO:0000313" key="6">
    <source>
        <dbReference type="EMBL" id="ABK43557.1"/>
    </source>
</evidence>
<evidence type="ECO:0000256" key="3">
    <source>
        <dbReference type="ARBA" id="ARBA00023004"/>
    </source>
</evidence>
<keyword evidence="6" id="KW-0326">Glycosidase</keyword>
<name>A0L6G4_MAGMM</name>
<dbReference type="KEGG" id="mgm:Mmc1_1039"/>
<dbReference type="EC" id="3.2.2.-" evidence="6"/>
<keyword evidence="6" id="KW-0378">Hydrolase</keyword>
<reference evidence="7" key="1">
    <citation type="journal article" date="2009" name="Appl. Environ. Microbiol.">
        <title>Complete genome sequence of the chemolithoautotrophic marine magnetotactic coccus strain MC-1.</title>
        <authorList>
            <person name="Schubbe S."/>
            <person name="Williams T.J."/>
            <person name="Xie G."/>
            <person name="Kiss H.E."/>
            <person name="Brettin T.S."/>
            <person name="Martinez D."/>
            <person name="Ross C.A."/>
            <person name="Schuler D."/>
            <person name="Cox B.L."/>
            <person name="Nealson K.H."/>
            <person name="Bazylinski D.A."/>
        </authorList>
    </citation>
    <scope>NUCLEOTIDE SEQUENCE [LARGE SCALE GENOMIC DNA]</scope>
    <source>
        <strain evidence="7">ATCC BAA-1437 / JCM 17883 / MC-1</strain>
    </source>
</reference>
<dbReference type="Pfam" id="PF00730">
    <property type="entry name" value="HhH-GPD"/>
    <property type="match status" value="1"/>
</dbReference>
<keyword evidence="7" id="KW-1185">Reference proteome</keyword>
<dbReference type="Proteomes" id="UP000002586">
    <property type="component" value="Chromosome"/>
</dbReference>
<evidence type="ECO:0000259" key="5">
    <source>
        <dbReference type="SMART" id="SM00478"/>
    </source>
</evidence>
<protein>
    <submittedName>
        <fullName evidence="6">DNA-3-methyladenine glycosylase III</fullName>
        <ecNumber evidence="6">3.2.2.-</ecNumber>
    </submittedName>
</protein>
<keyword evidence="2" id="KW-0479">Metal-binding</keyword>
<dbReference type="InterPro" id="IPR023170">
    <property type="entry name" value="HhH_base_excis_C"/>
</dbReference>
<keyword evidence="3" id="KW-0408">Iron</keyword>
<dbReference type="STRING" id="156889.Mmc1_1039"/>
<dbReference type="PIRSF" id="PIRSF001435">
    <property type="entry name" value="Nth"/>
    <property type="match status" value="1"/>
</dbReference>
<dbReference type="Gene3D" id="1.10.1670.10">
    <property type="entry name" value="Helix-hairpin-Helix base-excision DNA repair enzymes (C-terminal)"/>
    <property type="match status" value="1"/>
</dbReference>
<organism evidence="6 7">
    <name type="scientific">Magnetococcus marinus (strain ATCC BAA-1437 / JCM 17883 / MC-1)</name>
    <dbReference type="NCBI Taxonomy" id="156889"/>
    <lineage>
        <taxon>Bacteria</taxon>
        <taxon>Pseudomonadati</taxon>
        <taxon>Pseudomonadota</taxon>
        <taxon>Magnetococcia</taxon>
        <taxon>Magnetococcales</taxon>
        <taxon>Magnetococcaceae</taxon>
        <taxon>Magnetococcus</taxon>
    </lineage>
</organism>
<dbReference type="OrthoDB" id="9785929at2"/>
<dbReference type="HOGENOM" id="CLU_012862_6_0_5"/>
<dbReference type="eggNOG" id="COG2231">
    <property type="taxonomic scope" value="Bacteria"/>
</dbReference>
<dbReference type="RefSeq" id="WP_011712714.1">
    <property type="nucleotide sequence ID" value="NC_008576.1"/>
</dbReference>
<dbReference type="SMART" id="SM00478">
    <property type="entry name" value="ENDO3c"/>
    <property type="match status" value="1"/>
</dbReference>
<gene>
    <name evidence="6" type="ordered locus">Mmc1_1039</name>
</gene>
<reference evidence="6 7" key="2">
    <citation type="journal article" date="2012" name="Int. J. Syst. Evol. Microbiol.">
        <title>Magnetococcus marinus gen. nov., sp. nov., a marine, magnetotactic bacterium that represents a novel lineage (Magnetococcaceae fam. nov.; Magnetococcales ord. nov.) at the base of the Alphaproteobacteria.</title>
        <authorList>
            <person name="Bazylinski D.A."/>
            <person name="Williams T.J."/>
            <person name="Lefevre C.T."/>
            <person name="Berg R.J."/>
            <person name="Zhang C.L."/>
            <person name="Bowser S.S."/>
            <person name="Dean A.J."/>
            <person name="Beveridge T.J."/>
        </authorList>
    </citation>
    <scope>NUCLEOTIDE SEQUENCE [LARGE SCALE GENOMIC DNA]</scope>
    <source>
        <strain evidence="7">ATCC BAA-1437 / JCM 17883 / MC-1</strain>
    </source>
</reference>
<dbReference type="CDD" id="cd00056">
    <property type="entry name" value="ENDO3c"/>
    <property type="match status" value="1"/>
</dbReference>
<dbReference type="GO" id="GO:0016798">
    <property type="term" value="F:hydrolase activity, acting on glycosyl bonds"/>
    <property type="evidence" value="ECO:0007669"/>
    <property type="project" value="UniProtKB-KW"/>
</dbReference>
<feature type="domain" description="HhH-GPD" evidence="5">
    <location>
        <begin position="49"/>
        <end position="207"/>
    </location>
</feature>
<dbReference type="GO" id="GO:0046872">
    <property type="term" value="F:metal ion binding"/>
    <property type="evidence" value="ECO:0007669"/>
    <property type="project" value="UniProtKB-KW"/>
</dbReference>
<sequence length="229" mass="25629">MSTAGQASCLMQARSWPLPTLYSHLLQHYGPQHWWPAQSHFEMMLGALLVQNTSWSAAHGAVRALQLAALDSPAALRSAPDESIHERIQGAGYFRQKTKKLKALAQFMGQYQDSPQRLFEQEGAALRATLLTVHGIGPETADCICCYEAGQPWFVVDRYTQRLFQRLGWLDQPWPYETVQQAVHALLPHSAPVLGEFHALIVQHSKQHCSAKPQCQGCPVTHYCAFVAR</sequence>
<dbReference type="GO" id="GO:0006284">
    <property type="term" value="P:base-excision repair"/>
    <property type="evidence" value="ECO:0007669"/>
    <property type="project" value="InterPro"/>
</dbReference>
<evidence type="ECO:0000256" key="2">
    <source>
        <dbReference type="ARBA" id="ARBA00022723"/>
    </source>
</evidence>
<dbReference type="PANTHER" id="PTHR10359">
    <property type="entry name" value="A/G-SPECIFIC ADENINE GLYCOSYLASE/ENDONUCLEASE III"/>
    <property type="match status" value="1"/>
</dbReference>
<dbReference type="SUPFAM" id="SSF48150">
    <property type="entry name" value="DNA-glycosylase"/>
    <property type="match status" value="1"/>
</dbReference>
<dbReference type="PANTHER" id="PTHR10359:SF19">
    <property type="entry name" value="DNA REPAIR GLYCOSYLASE MJ1434-RELATED"/>
    <property type="match status" value="1"/>
</dbReference>
<keyword evidence="1" id="KW-0004">4Fe-4S</keyword>
<accession>A0L6G4</accession>
<evidence type="ECO:0000256" key="1">
    <source>
        <dbReference type="ARBA" id="ARBA00022485"/>
    </source>
</evidence>
<dbReference type="EMBL" id="CP000471">
    <property type="protein sequence ID" value="ABK43557.1"/>
    <property type="molecule type" value="Genomic_DNA"/>
</dbReference>
<dbReference type="InterPro" id="IPR011257">
    <property type="entry name" value="DNA_glycosylase"/>
</dbReference>
<proteinExistence type="predicted"/>
<dbReference type="AlphaFoldDB" id="A0L6G4"/>
<dbReference type="GO" id="GO:0051539">
    <property type="term" value="F:4 iron, 4 sulfur cluster binding"/>
    <property type="evidence" value="ECO:0007669"/>
    <property type="project" value="UniProtKB-KW"/>
</dbReference>
<dbReference type="InterPro" id="IPR003265">
    <property type="entry name" value="HhH-GPD_domain"/>
</dbReference>
<evidence type="ECO:0000256" key="4">
    <source>
        <dbReference type="ARBA" id="ARBA00023014"/>
    </source>
</evidence>
<keyword evidence="4" id="KW-0411">Iron-sulfur</keyword>
<dbReference type="Gene3D" id="1.10.340.30">
    <property type="entry name" value="Hypothetical protein, domain 2"/>
    <property type="match status" value="1"/>
</dbReference>